<proteinExistence type="predicted"/>
<dbReference type="RefSeq" id="WP_059377295.1">
    <property type="nucleotide sequence ID" value="NZ_DF968064.1"/>
</dbReference>
<keyword evidence="1" id="KW-0812">Transmembrane</keyword>
<dbReference type="EMBL" id="DF968064">
    <property type="protein sequence ID" value="GAP02712.1"/>
    <property type="molecule type" value="Genomic_DNA"/>
</dbReference>
<dbReference type="InterPro" id="IPR036938">
    <property type="entry name" value="PAP2/HPO_sf"/>
</dbReference>
<dbReference type="Gene3D" id="1.20.144.10">
    <property type="entry name" value="Phosphatidic acid phosphatase type 2/haloperoxidase"/>
    <property type="match status" value="1"/>
</dbReference>
<dbReference type="PANTHER" id="PTHR14969:SF13">
    <property type="entry name" value="AT30094P"/>
    <property type="match status" value="1"/>
</dbReference>
<feature type="transmembrane region" description="Helical" evidence="1">
    <location>
        <begin position="99"/>
        <end position="117"/>
    </location>
</feature>
<gene>
    <name evidence="3" type="ORF">FPFC_021620</name>
</gene>
<feature type="transmembrane region" description="Helical" evidence="1">
    <location>
        <begin position="273"/>
        <end position="292"/>
    </location>
</feature>
<feature type="transmembrane region" description="Helical" evidence="1">
    <location>
        <begin position="243"/>
        <end position="261"/>
    </location>
</feature>
<evidence type="ECO:0000256" key="1">
    <source>
        <dbReference type="SAM" id="Phobius"/>
    </source>
</evidence>
<keyword evidence="1" id="KW-0472">Membrane</keyword>
<feature type="transmembrane region" description="Helical" evidence="1">
    <location>
        <begin position="68"/>
        <end position="87"/>
    </location>
</feature>
<feature type="transmembrane region" description="Helical" evidence="1">
    <location>
        <begin position="184"/>
        <end position="202"/>
    </location>
</feature>
<evidence type="ECO:0000313" key="4">
    <source>
        <dbReference type="Proteomes" id="UP000061227"/>
    </source>
</evidence>
<protein>
    <submittedName>
        <fullName evidence="3">Membrane-associated phospholipid phosphatase</fullName>
    </submittedName>
</protein>
<dbReference type="OrthoDB" id="1653251at2"/>
<organism evidence="3 4">
    <name type="scientific">Fructobacillus pseudoficulneus</name>
    <dbReference type="NCBI Taxonomy" id="220714"/>
    <lineage>
        <taxon>Bacteria</taxon>
        <taxon>Bacillati</taxon>
        <taxon>Bacillota</taxon>
        <taxon>Bacilli</taxon>
        <taxon>Lactobacillales</taxon>
        <taxon>Lactobacillaceae</taxon>
        <taxon>Fructobacillus</taxon>
    </lineage>
</organism>
<dbReference type="STRING" id="220714.SAMN05660469_0650"/>
<dbReference type="SMART" id="SM00014">
    <property type="entry name" value="acidPPc"/>
    <property type="match status" value="1"/>
</dbReference>
<evidence type="ECO:0000259" key="2">
    <source>
        <dbReference type="SMART" id="SM00014"/>
    </source>
</evidence>
<feature type="domain" description="Phosphatidic acid phosphatase type 2/haloperoxidase" evidence="2">
    <location>
        <begin position="183"/>
        <end position="313"/>
    </location>
</feature>
<feature type="transmembrane region" description="Helical" evidence="1">
    <location>
        <begin position="298"/>
        <end position="316"/>
    </location>
</feature>
<keyword evidence="4" id="KW-1185">Reference proteome</keyword>
<keyword evidence="1" id="KW-1133">Transmembrane helix</keyword>
<evidence type="ECO:0000313" key="3">
    <source>
        <dbReference type="EMBL" id="GAP02712.1"/>
    </source>
</evidence>
<dbReference type="CDD" id="cd03396">
    <property type="entry name" value="PAP2_like_6"/>
    <property type="match status" value="1"/>
</dbReference>
<dbReference type="AlphaFoldDB" id="A0A3F3GX31"/>
<dbReference type="Proteomes" id="UP000061227">
    <property type="component" value="Unassembled WGS sequence"/>
</dbReference>
<accession>A0A3F3GX31</accession>
<feature type="transmembrane region" description="Helical" evidence="1">
    <location>
        <begin position="28"/>
        <end position="46"/>
    </location>
</feature>
<feature type="transmembrane region" description="Helical" evidence="1">
    <location>
        <begin position="155"/>
        <end position="172"/>
    </location>
</feature>
<sequence length="329" mass="37107">MSMEKRATEGTGFQDSSSFVTTTGEKKTLTTFLIIGFAVLLFATFFDKDVSRTFMDQNSFFGNLFQNYANQGPNIVLFAVFEILAWISWERVSGNLTRYAMTTGLLAFAFNQMLVVLQDMFTRTATMIYNVNHDKAMGFVTKAAAAGQYPDSLRWAFAIALTFLLSIAFKVWISHQDDQELTYLLKAALIGVAVVYVATTTIDDMKTIWGRFRPYEMTTVHGEAMSQFTPWYHLNGNNHHTSFPSGHTMSGWLFLYLAFLVPRKNISRQKAMTIFGIAMGILTGLSRVRIGAHWLSDVTASSLIVGLIIFFASRLLQAHYVEADHQLRH</sequence>
<dbReference type="SUPFAM" id="SSF48317">
    <property type="entry name" value="Acid phosphatase/Vanadium-dependent haloperoxidase"/>
    <property type="match status" value="1"/>
</dbReference>
<reference evidence="3 4" key="1">
    <citation type="journal article" date="2015" name="BMC Genomics">
        <title>Comparative genomics of Fructobacillus spp. and Leuconostoc spp. reveals niche-specific evolution of Fructobacillus spp.</title>
        <authorList>
            <person name="Endo A."/>
            <person name="Tanizawa Y."/>
            <person name="Tanaka N."/>
            <person name="Maeno S."/>
            <person name="Kumar H."/>
            <person name="Shiwa Y."/>
            <person name="Okada S."/>
            <person name="Yoshikawa H."/>
            <person name="Dicks L."/>
            <person name="Nakagawa J."/>
            <person name="Arita M."/>
        </authorList>
    </citation>
    <scope>NUCLEOTIDE SEQUENCE [LARGE SCALE GENOMIC DNA]</scope>
    <source>
        <strain evidence="3 4">DSM 15468</strain>
    </source>
</reference>
<name>A0A3F3GX31_9LACO</name>
<dbReference type="InterPro" id="IPR000326">
    <property type="entry name" value="PAP2/HPO"/>
</dbReference>
<dbReference type="Pfam" id="PF01569">
    <property type="entry name" value="PAP2"/>
    <property type="match status" value="1"/>
</dbReference>
<dbReference type="PANTHER" id="PTHR14969">
    <property type="entry name" value="SPHINGOSINE-1-PHOSPHATE PHOSPHOHYDROLASE"/>
    <property type="match status" value="1"/>
</dbReference>